<organism evidence="1 2">
    <name type="scientific">Persea americana</name>
    <name type="common">Avocado</name>
    <dbReference type="NCBI Taxonomy" id="3435"/>
    <lineage>
        <taxon>Eukaryota</taxon>
        <taxon>Viridiplantae</taxon>
        <taxon>Streptophyta</taxon>
        <taxon>Embryophyta</taxon>
        <taxon>Tracheophyta</taxon>
        <taxon>Spermatophyta</taxon>
        <taxon>Magnoliopsida</taxon>
        <taxon>Magnoliidae</taxon>
        <taxon>Laurales</taxon>
        <taxon>Lauraceae</taxon>
        <taxon>Persea</taxon>
    </lineage>
</organism>
<name>A0ACC2MDQ6_PERAE</name>
<sequence length="782" mass="86609">MHKQRRFRLHSPLRLCLFLGWFFFFLSVVALQIPLDSKLNVGDNNNWVSSNGNFAFGFYNRSDQPNQYSVGIRFNSNLIPVSEQTVVWVAGADVIVGCDSILHLTQTGDLVLFDHSKGCPVWTSNTSHFSVASASLLDNGNLVLLDNGGNVLWESFRTPSDTLLPGQNLAISQSLRPASRNSVSSYYSLSMDNSGRLKLSWESGVTYWRSGNSSPSISGAIFTEGGELQLLGQRLRPVWSRFGEDHNDSSVAFRFLRLDVDGNLRMYSWTNESNSWRSVWQAVDNQCNVFATCGLSSVCSFTPEGTTLCKCPFGSSSSGSNSKCLAPDHNKCSSGSSMVALKHTFLYGVYPPNDNVTQTSLEQCKTFCLQDPLCISVTVTNDGTGQCRMKKTTFISGYEDPSLMSISYVKVCLDPLAVLPSSLPASPPSSSSRPLLLLKWSHRVCIPCLVGAAAGTLVAFVVIQVGIGFWFFKRRKAVEKQRTLSHIDLSSSSRGLISLSYSEIMDLTGNFKQQLGPKVFKGMLPNNQLVAIKDLKDLEKGVSIEEKLFKCMISVIGSIHHKNLLKLEGYCCESDQRFLVYQYAKNGSVAKWIEEAKLSRRLTWRKRLEICLGVARAMSYLHMGCREFVSHGNLKWQNVVLDEELQAKVTEFGLWGAGGRDCGECGAAEHDIARFGEMVVRVMSGHHGGGDVCRWAYEEWAVGRAEKVVDARIEGGVDAEELERALRISFWCIQVDERLRPTMGEVVKVLEGTLTVDPPPSPFACRRPPGKRLSDSDSEPNL</sequence>
<dbReference type="Proteomes" id="UP001234297">
    <property type="component" value="Chromosome 2"/>
</dbReference>
<evidence type="ECO:0000313" key="1">
    <source>
        <dbReference type="EMBL" id="KAJ8643521.1"/>
    </source>
</evidence>
<gene>
    <name evidence="1" type="ORF">MRB53_005269</name>
</gene>
<comment type="caution">
    <text evidence="1">The sequence shown here is derived from an EMBL/GenBank/DDBJ whole genome shotgun (WGS) entry which is preliminary data.</text>
</comment>
<accession>A0ACC2MDQ6</accession>
<reference evidence="1 2" key="1">
    <citation type="journal article" date="2022" name="Hortic Res">
        <title>A haplotype resolved chromosomal level avocado genome allows analysis of novel avocado genes.</title>
        <authorList>
            <person name="Nath O."/>
            <person name="Fletcher S.J."/>
            <person name="Hayward A."/>
            <person name="Shaw L.M."/>
            <person name="Masouleh A.K."/>
            <person name="Furtado A."/>
            <person name="Henry R.J."/>
            <person name="Mitter N."/>
        </authorList>
    </citation>
    <scope>NUCLEOTIDE SEQUENCE [LARGE SCALE GENOMIC DNA]</scope>
    <source>
        <strain evidence="2">cv. Hass</strain>
    </source>
</reference>
<proteinExistence type="predicted"/>
<evidence type="ECO:0000313" key="2">
    <source>
        <dbReference type="Proteomes" id="UP001234297"/>
    </source>
</evidence>
<protein>
    <submittedName>
        <fullName evidence="1">Uncharacterized protein</fullName>
    </submittedName>
</protein>
<dbReference type="EMBL" id="CM056810">
    <property type="protein sequence ID" value="KAJ8643521.1"/>
    <property type="molecule type" value="Genomic_DNA"/>
</dbReference>
<keyword evidence="2" id="KW-1185">Reference proteome</keyword>